<evidence type="ECO:0000313" key="2">
    <source>
        <dbReference type="Proteomes" id="UP001283361"/>
    </source>
</evidence>
<accession>A0AAE1DQ13</accession>
<proteinExistence type="predicted"/>
<gene>
    <name evidence="1" type="ORF">RRG08_012924</name>
</gene>
<comment type="caution">
    <text evidence="1">The sequence shown here is derived from an EMBL/GenBank/DDBJ whole genome shotgun (WGS) entry which is preliminary data.</text>
</comment>
<sequence>MQAEAYRDNSRIQVPQGGVLIFINDIQKQISKRVFPSLYADDLAPLCTEEGLGTAKARLQTTLNTINKWTTDWGLSGNKTKTTYTIFTFSTKKCNVRLGTNGCPLQKDDNPTYIRQLTQMEILNRQIPKKRDAQDSPDKKKLAGSKWDANYSILKKTYLGYVRPVLEYGISSWGQTASSNLHKI</sequence>
<dbReference type="EMBL" id="JAWDGP010002895">
    <property type="protein sequence ID" value="KAK3778649.1"/>
    <property type="molecule type" value="Genomic_DNA"/>
</dbReference>
<keyword evidence="2" id="KW-1185">Reference proteome</keyword>
<organism evidence="1 2">
    <name type="scientific">Elysia crispata</name>
    <name type="common">lettuce slug</name>
    <dbReference type="NCBI Taxonomy" id="231223"/>
    <lineage>
        <taxon>Eukaryota</taxon>
        <taxon>Metazoa</taxon>
        <taxon>Spiralia</taxon>
        <taxon>Lophotrochozoa</taxon>
        <taxon>Mollusca</taxon>
        <taxon>Gastropoda</taxon>
        <taxon>Heterobranchia</taxon>
        <taxon>Euthyneura</taxon>
        <taxon>Panpulmonata</taxon>
        <taxon>Sacoglossa</taxon>
        <taxon>Placobranchoidea</taxon>
        <taxon>Plakobranchidae</taxon>
        <taxon>Elysia</taxon>
    </lineage>
</organism>
<protein>
    <recommendedName>
        <fullName evidence="3">Reverse transcriptase domain-containing protein</fullName>
    </recommendedName>
</protein>
<reference evidence="1" key="1">
    <citation type="journal article" date="2023" name="G3 (Bethesda)">
        <title>A reference genome for the long-term kleptoplast-retaining sea slug Elysia crispata morphotype clarki.</title>
        <authorList>
            <person name="Eastman K.E."/>
            <person name="Pendleton A.L."/>
            <person name="Shaikh M.A."/>
            <person name="Suttiyut T."/>
            <person name="Ogas R."/>
            <person name="Tomko P."/>
            <person name="Gavelis G."/>
            <person name="Widhalm J.R."/>
            <person name="Wisecaver J.H."/>
        </authorList>
    </citation>
    <scope>NUCLEOTIDE SEQUENCE</scope>
    <source>
        <strain evidence="1">ECLA1</strain>
    </source>
</reference>
<dbReference type="Proteomes" id="UP001283361">
    <property type="component" value="Unassembled WGS sequence"/>
</dbReference>
<evidence type="ECO:0000313" key="1">
    <source>
        <dbReference type="EMBL" id="KAK3778649.1"/>
    </source>
</evidence>
<name>A0AAE1DQ13_9GAST</name>
<dbReference type="AlphaFoldDB" id="A0AAE1DQ13"/>
<evidence type="ECO:0008006" key="3">
    <source>
        <dbReference type="Google" id="ProtNLM"/>
    </source>
</evidence>